<accession>A0ACB7XRI5</accession>
<reference evidence="1 2" key="1">
    <citation type="journal article" date="2021" name="Hortic Res">
        <title>High-quality reference genome and annotation aids understanding of berry development for evergreen blueberry (Vaccinium darrowii).</title>
        <authorList>
            <person name="Yu J."/>
            <person name="Hulse-Kemp A.M."/>
            <person name="Babiker E."/>
            <person name="Staton M."/>
        </authorList>
    </citation>
    <scope>NUCLEOTIDE SEQUENCE [LARGE SCALE GENOMIC DNA]</scope>
    <source>
        <strain evidence="2">cv. NJ 8807/NJ 8810</strain>
        <tissue evidence="1">Young leaf</tissue>
    </source>
</reference>
<organism evidence="1 2">
    <name type="scientific">Vaccinium darrowii</name>
    <dbReference type="NCBI Taxonomy" id="229202"/>
    <lineage>
        <taxon>Eukaryota</taxon>
        <taxon>Viridiplantae</taxon>
        <taxon>Streptophyta</taxon>
        <taxon>Embryophyta</taxon>
        <taxon>Tracheophyta</taxon>
        <taxon>Spermatophyta</taxon>
        <taxon>Magnoliopsida</taxon>
        <taxon>eudicotyledons</taxon>
        <taxon>Gunneridae</taxon>
        <taxon>Pentapetalae</taxon>
        <taxon>asterids</taxon>
        <taxon>Ericales</taxon>
        <taxon>Ericaceae</taxon>
        <taxon>Vaccinioideae</taxon>
        <taxon>Vaccinieae</taxon>
        <taxon>Vaccinium</taxon>
    </lineage>
</organism>
<proteinExistence type="predicted"/>
<gene>
    <name evidence="1" type="ORF">Vadar_018613</name>
</gene>
<evidence type="ECO:0000313" key="2">
    <source>
        <dbReference type="Proteomes" id="UP000828048"/>
    </source>
</evidence>
<name>A0ACB7XRI5_9ERIC</name>
<sequence length="864" mass="98591">MVNTLSGIRLPHAPFAYKHSAGSSSIGDRNNTHVSLLFKKHSSSRMIFAVKSSYDSDSSSSAVAASEKVLVPGVHCDGSSSSTDQLEVADTVSTDTQVLHDVDSMKMEDDRDINDDDNDLEATSGYSLFDGEKDSVASPAAVEDVKAKDLESSGLTHDISKEKDMVRERSIPPPGTGQRIYEIDPILRSHREHLDYRYSHYRKMRDSIDTYEGGLETFSRGYEKFGFNRSAAGVIYREWAPGAKSAALIGDFNNWNPNADVMTRDDFGVWEIFLPNNADGSPPIPHGSRVKIRMDTPSGIKDSIPAWIKFSVQAPGEIPFNGIYYDPPEEEKYLFKHPRPKKPKSLRIYEAHVGMSSTEPMINTYANFRDDVLPRIKKLGYNAVQIMAIQEHSYYASFGYHVTNFFAPSSRCGTPDELKSMIDRAHELGLVVLMDIVHSHASNNTLDGLNMFDGTDSHYFHSGSRGYHWMWDSRLFNYGHWEVIRFLLSNARWWLEEYKFDGFRFDGVTSMMYTHHGLQVAFTGNYNEYFGFATDVDAVVYLMLVNDLIHGLFPEAISIGEDVSGMPTFCIPVQDGGVGFDYRLHMAIADKWIELLKKRDEDWRVGDIVYTLTNRRWLEKCVSYAESHDQALVGDKTIAFWLMDKDMYDFMALDRPSTPLVDRGIALHKMIRLITMGLGGEGYLNFMGNEFGHPEWIDFPRGDQRLPDGRVITGNGFSYDKCRRRFDLGDAEYLRYHGMQEFDQAMQHLEEAYGFMTSEHQYISRKDEGDRMIVFERGNLVFVFNFHWNNSYFDYRIGCLKPGKYKVVLDSDDQLFGGFNRLDHNAEYFTSDGWYDDRPRSFLVYAPCRTAVVYGLVEDEPQPV</sequence>
<dbReference type="EMBL" id="CM037151">
    <property type="protein sequence ID" value="KAH7843599.1"/>
    <property type="molecule type" value="Genomic_DNA"/>
</dbReference>
<keyword evidence="2" id="KW-1185">Reference proteome</keyword>
<evidence type="ECO:0000313" key="1">
    <source>
        <dbReference type="EMBL" id="KAH7843599.1"/>
    </source>
</evidence>
<protein>
    <submittedName>
        <fullName evidence="1">Uncharacterized protein</fullName>
    </submittedName>
</protein>
<dbReference type="Proteomes" id="UP000828048">
    <property type="component" value="Chromosome 1"/>
</dbReference>
<comment type="caution">
    <text evidence="1">The sequence shown here is derived from an EMBL/GenBank/DDBJ whole genome shotgun (WGS) entry which is preliminary data.</text>
</comment>